<proteinExistence type="predicted"/>
<name>A0A3M7SUI6_BRAPC</name>
<keyword evidence="1" id="KW-0472">Membrane</keyword>
<keyword evidence="1" id="KW-0812">Transmembrane</keyword>
<gene>
    <name evidence="2" type="ORF">BpHYR1_025633</name>
</gene>
<evidence type="ECO:0000313" key="3">
    <source>
        <dbReference type="Proteomes" id="UP000276133"/>
    </source>
</evidence>
<feature type="transmembrane region" description="Helical" evidence="1">
    <location>
        <begin position="32"/>
        <end position="50"/>
    </location>
</feature>
<keyword evidence="1" id="KW-1133">Transmembrane helix</keyword>
<evidence type="ECO:0000256" key="1">
    <source>
        <dbReference type="SAM" id="Phobius"/>
    </source>
</evidence>
<organism evidence="2 3">
    <name type="scientific">Brachionus plicatilis</name>
    <name type="common">Marine rotifer</name>
    <name type="synonym">Brachionus muelleri</name>
    <dbReference type="NCBI Taxonomy" id="10195"/>
    <lineage>
        <taxon>Eukaryota</taxon>
        <taxon>Metazoa</taxon>
        <taxon>Spiralia</taxon>
        <taxon>Gnathifera</taxon>
        <taxon>Rotifera</taxon>
        <taxon>Eurotatoria</taxon>
        <taxon>Monogononta</taxon>
        <taxon>Pseudotrocha</taxon>
        <taxon>Ploima</taxon>
        <taxon>Brachionidae</taxon>
        <taxon>Brachionus</taxon>
    </lineage>
</organism>
<dbReference type="EMBL" id="REGN01000772">
    <property type="protein sequence ID" value="RNA39250.1"/>
    <property type="molecule type" value="Genomic_DNA"/>
</dbReference>
<dbReference type="AlphaFoldDB" id="A0A3M7SUI6"/>
<evidence type="ECO:0000313" key="2">
    <source>
        <dbReference type="EMBL" id="RNA39250.1"/>
    </source>
</evidence>
<keyword evidence="3" id="KW-1185">Reference proteome</keyword>
<protein>
    <submittedName>
        <fullName evidence="2">Uncharacterized protein</fullName>
    </submittedName>
</protein>
<accession>A0A3M7SUI6</accession>
<reference evidence="2 3" key="1">
    <citation type="journal article" date="2018" name="Sci. Rep.">
        <title>Genomic signatures of local adaptation to the degree of environmental predictability in rotifers.</title>
        <authorList>
            <person name="Franch-Gras L."/>
            <person name="Hahn C."/>
            <person name="Garcia-Roger E.M."/>
            <person name="Carmona M.J."/>
            <person name="Serra M."/>
            <person name="Gomez A."/>
        </authorList>
    </citation>
    <scope>NUCLEOTIDE SEQUENCE [LARGE SCALE GENOMIC DNA]</scope>
    <source>
        <strain evidence="2">HYR1</strain>
    </source>
</reference>
<dbReference type="Proteomes" id="UP000276133">
    <property type="component" value="Unassembled WGS sequence"/>
</dbReference>
<feature type="transmembrane region" description="Helical" evidence="1">
    <location>
        <begin position="6"/>
        <end position="25"/>
    </location>
</feature>
<comment type="caution">
    <text evidence="2">The sequence shown here is derived from an EMBL/GenBank/DDBJ whole genome shotgun (WGS) entry which is preliminary data.</text>
</comment>
<sequence length="73" mass="8499">MGSIQILLISVDGIIINICISVLLNEKNFKRINYYVIFLLVVVVIVFHYYDIVRLSKLHQLSRSAKLCKFSRN</sequence>